<evidence type="ECO:0000313" key="11">
    <source>
        <dbReference type="EMBL" id="SHN07963.1"/>
    </source>
</evidence>
<evidence type="ECO:0000256" key="1">
    <source>
        <dbReference type="ARBA" id="ARBA00001957"/>
    </source>
</evidence>
<evidence type="ECO:0000256" key="7">
    <source>
        <dbReference type="ARBA" id="ARBA00023315"/>
    </source>
</evidence>
<dbReference type="SMART" id="SM00825">
    <property type="entry name" value="PKS_KS"/>
    <property type="match status" value="1"/>
</dbReference>
<dbReference type="FunFam" id="3.40.47.10:FF:000019">
    <property type="entry name" value="Polyketide synthase type I"/>
    <property type="match status" value="1"/>
</dbReference>
<dbReference type="Pfam" id="PF16197">
    <property type="entry name" value="KAsynt_C_assoc"/>
    <property type="match status" value="1"/>
</dbReference>
<dbReference type="Gene3D" id="1.10.1200.10">
    <property type="entry name" value="ACP-like"/>
    <property type="match status" value="1"/>
</dbReference>
<dbReference type="InterPro" id="IPR036736">
    <property type="entry name" value="ACP-like_sf"/>
</dbReference>
<evidence type="ECO:0000256" key="4">
    <source>
        <dbReference type="ARBA" id="ARBA00022679"/>
    </source>
</evidence>
<dbReference type="PROSITE" id="PS00606">
    <property type="entry name" value="KS3_1"/>
    <property type="match status" value="1"/>
</dbReference>
<keyword evidence="5" id="KW-0045">Antibiotic biosynthesis</keyword>
<dbReference type="InterPro" id="IPR036291">
    <property type="entry name" value="NAD(P)-bd_dom_sf"/>
</dbReference>
<dbReference type="Pfam" id="PF08990">
    <property type="entry name" value="Docking"/>
    <property type="match status" value="1"/>
</dbReference>
<dbReference type="SUPFAM" id="SSF53901">
    <property type="entry name" value="Thiolase-like"/>
    <property type="match status" value="1"/>
</dbReference>
<dbReference type="GO" id="GO:0004315">
    <property type="term" value="F:3-oxoacyl-[acyl-carrier-protein] synthase activity"/>
    <property type="evidence" value="ECO:0007669"/>
    <property type="project" value="InterPro"/>
</dbReference>
<keyword evidence="3" id="KW-0597">Phosphoprotein</keyword>
<dbReference type="Pfam" id="PF00698">
    <property type="entry name" value="Acyl_transf_1"/>
    <property type="match status" value="1"/>
</dbReference>
<dbReference type="GO" id="GO:0006633">
    <property type="term" value="P:fatty acid biosynthetic process"/>
    <property type="evidence" value="ECO:0007669"/>
    <property type="project" value="InterPro"/>
</dbReference>
<keyword evidence="12" id="KW-1185">Reference proteome</keyword>
<dbReference type="SUPFAM" id="SSF47336">
    <property type="entry name" value="ACP-like"/>
    <property type="match status" value="1"/>
</dbReference>
<keyword evidence="2" id="KW-0596">Phosphopantetheine</keyword>
<evidence type="ECO:0000256" key="5">
    <source>
        <dbReference type="ARBA" id="ARBA00023194"/>
    </source>
</evidence>
<dbReference type="Pfam" id="PF00550">
    <property type="entry name" value="PP-binding"/>
    <property type="match status" value="1"/>
</dbReference>
<dbReference type="InterPro" id="IPR020806">
    <property type="entry name" value="PKS_PP-bd"/>
</dbReference>
<dbReference type="GO" id="GO:0033068">
    <property type="term" value="P:macrolide biosynthetic process"/>
    <property type="evidence" value="ECO:0007669"/>
    <property type="project" value="UniProtKB-ARBA"/>
</dbReference>
<evidence type="ECO:0000256" key="3">
    <source>
        <dbReference type="ARBA" id="ARBA00022553"/>
    </source>
</evidence>
<dbReference type="Gene3D" id="3.40.50.720">
    <property type="entry name" value="NAD(P)-binding Rossmann-like Domain"/>
    <property type="match status" value="1"/>
</dbReference>
<dbReference type="SMART" id="SM00822">
    <property type="entry name" value="PKS_KR"/>
    <property type="match status" value="1"/>
</dbReference>
<dbReference type="Gene3D" id="3.40.47.10">
    <property type="match status" value="1"/>
</dbReference>
<dbReference type="InterPro" id="IPR057326">
    <property type="entry name" value="KR_dom"/>
</dbReference>
<evidence type="ECO:0000259" key="10">
    <source>
        <dbReference type="PROSITE" id="PS52004"/>
    </source>
</evidence>
<dbReference type="InterPro" id="IPR016035">
    <property type="entry name" value="Acyl_Trfase/lysoPLipase"/>
</dbReference>
<dbReference type="InterPro" id="IPR020841">
    <property type="entry name" value="PKS_Beta-ketoAc_synthase_dom"/>
</dbReference>
<dbReference type="PANTHER" id="PTHR43775">
    <property type="entry name" value="FATTY ACID SYNTHASE"/>
    <property type="match status" value="1"/>
</dbReference>
<dbReference type="SUPFAM" id="SSF52151">
    <property type="entry name" value="FabD/lysophospholipase-like"/>
    <property type="match status" value="1"/>
</dbReference>
<dbReference type="FunFam" id="3.40.366.10:FF:000002">
    <property type="entry name" value="Probable polyketide synthase 2"/>
    <property type="match status" value="1"/>
</dbReference>
<gene>
    <name evidence="11" type="ORF">SAMN05216499_1204</name>
</gene>
<feature type="region of interest" description="Disordered" evidence="8">
    <location>
        <begin position="460"/>
        <end position="479"/>
    </location>
</feature>
<dbReference type="Pfam" id="PF02801">
    <property type="entry name" value="Ketoacyl-synt_C"/>
    <property type="match status" value="1"/>
</dbReference>
<dbReference type="SUPFAM" id="SSF51735">
    <property type="entry name" value="NAD(P)-binding Rossmann-fold domains"/>
    <property type="match status" value="1"/>
</dbReference>
<dbReference type="Proteomes" id="UP000184111">
    <property type="component" value="Unassembled WGS sequence"/>
</dbReference>
<dbReference type="InterPro" id="IPR016036">
    <property type="entry name" value="Malonyl_transacylase_ACP-bd"/>
</dbReference>
<dbReference type="InterPro" id="IPR014031">
    <property type="entry name" value="Ketoacyl_synth_C"/>
</dbReference>
<dbReference type="EMBL" id="FRBI01000020">
    <property type="protein sequence ID" value="SHN07963.1"/>
    <property type="molecule type" value="Genomic_DNA"/>
</dbReference>
<protein>
    <submittedName>
        <fullName evidence="11">Acyl transferase domain-containing protein</fullName>
    </submittedName>
</protein>
<dbReference type="OrthoDB" id="9778690at2"/>
<dbReference type="InterPro" id="IPR032821">
    <property type="entry name" value="PKS_assoc"/>
</dbReference>
<dbReference type="Pfam" id="PF00109">
    <property type="entry name" value="ketoacyl-synt"/>
    <property type="match status" value="1"/>
</dbReference>
<comment type="cofactor">
    <cofactor evidence="1">
        <name>pantetheine 4'-phosphate</name>
        <dbReference type="ChEBI" id="CHEBI:47942"/>
    </cofactor>
</comment>
<evidence type="ECO:0000313" key="12">
    <source>
        <dbReference type="Proteomes" id="UP000184111"/>
    </source>
</evidence>
<dbReference type="STRING" id="310782.SAMN05216499_1204"/>
<dbReference type="Gene3D" id="3.30.70.3290">
    <property type="match status" value="1"/>
</dbReference>
<organism evidence="11 12">
    <name type="scientific">Actinacidiphila paucisporea</name>
    <dbReference type="NCBI Taxonomy" id="310782"/>
    <lineage>
        <taxon>Bacteria</taxon>
        <taxon>Bacillati</taxon>
        <taxon>Actinomycetota</taxon>
        <taxon>Actinomycetes</taxon>
        <taxon>Kitasatosporales</taxon>
        <taxon>Streptomycetaceae</taxon>
        <taxon>Actinacidiphila</taxon>
    </lineage>
</organism>
<dbReference type="PROSITE" id="PS52004">
    <property type="entry name" value="KS3_2"/>
    <property type="match status" value="1"/>
</dbReference>
<proteinExistence type="predicted"/>
<dbReference type="GO" id="GO:0031177">
    <property type="term" value="F:phosphopantetheine binding"/>
    <property type="evidence" value="ECO:0007669"/>
    <property type="project" value="InterPro"/>
</dbReference>
<dbReference type="InterPro" id="IPR018201">
    <property type="entry name" value="Ketoacyl_synth_AS"/>
</dbReference>
<dbReference type="InterPro" id="IPR009081">
    <property type="entry name" value="PP-bd_ACP"/>
</dbReference>
<dbReference type="PROSITE" id="PS50075">
    <property type="entry name" value="CARRIER"/>
    <property type="match status" value="1"/>
</dbReference>
<dbReference type="InterPro" id="IPR015083">
    <property type="entry name" value="NorB/c/GfsB-D-like_docking"/>
</dbReference>
<keyword evidence="4 11" id="KW-0808">Transferase</keyword>
<dbReference type="InterPro" id="IPR016039">
    <property type="entry name" value="Thiolase-like"/>
</dbReference>
<name>A0A1M7NW36_9ACTN</name>
<dbReference type="PANTHER" id="PTHR43775:SF51">
    <property type="entry name" value="INACTIVE PHENOLPHTHIOCEROL SYNTHESIS POLYKETIDE SYNTHASE TYPE I PKS1-RELATED"/>
    <property type="match status" value="1"/>
</dbReference>
<reference evidence="11 12" key="1">
    <citation type="submission" date="2016-11" db="EMBL/GenBank/DDBJ databases">
        <authorList>
            <person name="Jaros S."/>
            <person name="Januszkiewicz K."/>
            <person name="Wedrychowicz H."/>
        </authorList>
    </citation>
    <scope>NUCLEOTIDE SEQUENCE [LARGE SCALE GENOMIC DNA]</scope>
    <source>
        <strain evidence="11 12">CGMCC 4.2025</strain>
    </source>
</reference>
<dbReference type="InterPro" id="IPR041618">
    <property type="entry name" value="PKS_DE"/>
</dbReference>
<sequence>MADEAKLVDYLKRVTADLRRARQRVRELEAERTDPIAVVAMGCRYPGGVRGPEDLWRLVSEGVDAIGGFPTDRGWDLDALYDPDPERPTTSYTRRGGFLYDADRFDADFFGISPREALATDPQQRLLLEVAWETLERAGIDPAELRGSDTGVFAGVMYDDYASRLHQVPDEVAGLIGNGSAPSVASGRIAYTFGFRGPAVSVDTACSSSLVTLHLAAQALRAGECSLALAGGVTVMATPGLFVEFSRQRGLSADGRCRSFGAGADGAGFSEGVGLLLLERLSDARRNGHPVLALLRGSAVNQDGASNGLTAPNGPSQQRVIRQALASARLRADQIDVVEGHGTGTSLGDPVEAQAVLATYGADRPADRPLRLGSVKSNIGHTQAAAGAAGVIKMVMAMRYGVLPRTLHAEEPSPHVDWSAGAVELLTEEVPWPGGAEPRRAAVSSFGISGTNAHVILEEAPPATDGGDEGEDAADGSAAEPAEVFAPPLAPWVLSARTPDALRAQAARLLDAVAAPAGDGHDPVDVGRALASTRSAFEHRAAVVAEDAAGRSAALAALAAGGTAPGLLTGAAVKSSTTAYLFTGQGSQRVGMGRELYEAFPVFREALDEVLAELDPLLERPLAPLLWAAPGSEEAAQLDRTRFTQPALFAVETALYRLLTTLRPAPDLVAGHSVGELAAAHAAGMLDLPDACRLVAARGALMDALPAGGLMASLRASEAEVLESLGSVAGRIGIAAVNGAQSTVVSGDADAVAEVTARWRQRGRRVKQLRVSHAFHSAHMDGMLADFEQVAAEIRFRAPSIPVVSGLTGRPEERMATPAYWAEQVRGAVRFHDAVRHLAGAGVTVFVEVGPDVALSPMAQESGTAGAVVVPTLRRDRPEARTLALALATLHVNGVPVDWSRWYGTPGPRAAARHVPLPTYPFRQVRYWLDEPAAQAPRNRSDDVFWDAVTAGDVDGAATALGLADGTGPALDTLLPQLAAWRRRHTWWYRFDWRPAAGPAAASAATATGPGRWLLLGGEDGAVGEALTAAGAQLGHAGAPDAAEWPRLAADPALDGVLLLPGAVSGPAELARFVGELGAAGLRAPLWAVTRQGVAVDADDDSPAIGQAPLWDLPGGVPCGLVDLPAEVDAAAGAAFAAALAQGGEDRVAVRRTVTWVRRLLPVPAPEPEPKIAAALRSGTALVAGSGPLAGEFAAALAAQGAGRVLLAGPDAGAVAGAGVTPVEWAAGDEAALAAVLSGLPADFPLAAVAVVAESGTPSAASAAGTAHLLDRLTRAHDPAAFVLLSDALLPALGLRQPEEPAAHAPFEALAHARRDAGLPAVALALGPWQPDGAPGVRPVTVGMLTHVLAGTAVSLAVADISWQELDAEQLAAARALPLLRDVPEVTAAGGASGGPDAAGQLRERLATVPDGARLDVLVELVRAHAASVLGHESAASVPEEASLLDLGFSSFTALEMRGLLSEDTGLDISAMAVFDHPTPRALARHLHEALIAAHPSGGF</sequence>
<feature type="domain" description="Carrier" evidence="9">
    <location>
        <begin position="1416"/>
        <end position="1491"/>
    </location>
</feature>
<dbReference type="SMART" id="SM00827">
    <property type="entry name" value="PKS_AT"/>
    <property type="match status" value="1"/>
</dbReference>
<evidence type="ECO:0000256" key="8">
    <source>
        <dbReference type="SAM" id="MobiDB-lite"/>
    </source>
</evidence>
<dbReference type="Pfam" id="PF18369">
    <property type="entry name" value="PKS_DE"/>
    <property type="match status" value="1"/>
</dbReference>
<dbReference type="SMART" id="SM00823">
    <property type="entry name" value="PKS_PP"/>
    <property type="match status" value="1"/>
</dbReference>
<dbReference type="GO" id="GO:0004312">
    <property type="term" value="F:fatty acid synthase activity"/>
    <property type="evidence" value="ECO:0007669"/>
    <property type="project" value="TreeGrafter"/>
</dbReference>
<feature type="domain" description="Ketosynthase family 3 (KS3)" evidence="10">
    <location>
        <begin position="33"/>
        <end position="459"/>
    </location>
</feature>
<accession>A0A1M7NW36</accession>
<dbReference type="InterPro" id="IPR014030">
    <property type="entry name" value="Ketoacyl_synth_N"/>
</dbReference>
<dbReference type="Gene3D" id="6.10.140.1830">
    <property type="match status" value="1"/>
</dbReference>
<dbReference type="InterPro" id="IPR014043">
    <property type="entry name" value="Acyl_transferase_dom"/>
</dbReference>
<keyword evidence="7" id="KW-0012">Acyltransferase</keyword>
<dbReference type="CDD" id="cd00833">
    <property type="entry name" value="PKS"/>
    <property type="match status" value="1"/>
</dbReference>
<dbReference type="InterPro" id="IPR050091">
    <property type="entry name" value="PKS_NRPS_Biosynth_Enz"/>
</dbReference>
<keyword evidence="6" id="KW-0511">Multifunctional enzyme</keyword>
<dbReference type="Gene3D" id="3.40.366.10">
    <property type="entry name" value="Malonyl-Coenzyme A Acyl Carrier Protein, domain 2"/>
    <property type="match status" value="1"/>
</dbReference>
<evidence type="ECO:0000259" key="9">
    <source>
        <dbReference type="PROSITE" id="PS50075"/>
    </source>
</evidence>
<evidence type="ECO:0000256" key="2">
    <source>
        <dbReference type="ARBA" id="ARBA00022450"/>
    </source>
</evidence>
<dbReference type="SUPFAM" id="SSF55048">
    <property type="entry name" value="Probable ACP-binding domain of malonyl-CoA ACP transacylase"/>
    <property type="match status" value="1"/>
</dbReference>
<dbReference type="InterPro" id="IPR001227">
    <property type="entry name" value="Ac_transferase_dom_sf"/>
</dbReference>
<evidence type="ECO:0000256" key="6">
    <source>
        <dbReference type="ARBA" id="ARBA00023268"/>
    </source>
</evidence>